<keyword evidence="8 11" id="KW-0496">Mitochondrion</keyword>
<evidence type="ECO:0000313" key="14">
    <source>
        <dbReference type="Proteomes" id="UP000799302"/>
    </source>
</evidence>
<evidence type="ECO:0000313" key="13">
    <source>
        <dbReference type="EMBL" id="KAF2674744.1"/>
    </source>
</evidence>
<evidence type="ECO:0000256" key="5">
    <source>
        <dbReference type="ARBA" id="ARBA00022781"/>
    </source>
</evidence>
<evidence type="ECO:0000256" key="4">
    <source>
        <dbReference type="ARBA" id="ARBA00022547"/>
    </source>
</evidence>
<evidence type="ECO:0000256" key="2">
    <source>
        <dbReference type="ARBA" id="ARBA00007333"/>
    </source>
</evidence>
<keyword evidence="4 11" id="KW-0138">CF(0)</keyword>
<dbReference type="GO" id="GO:0045259">
    <property type="term" value="C:proton-transporting ATP synthase complex"/>
    <property type="evidence" value="ECO:0007669"/>
    <property type="project" value="UniProtKB-UniRule"/>
</dbReference>
<sequence length="91" mass="10056">MASSGVNVLRWSALGLGVFYGFYHQLSISSGERLRAKRTEWEQKENLISQAKAEFQKSKAPAPSSDAPSSSKAPADPKEDLEAFPWLQESK</sequence>
<gene>
    <name evidence="13" type="ORF">BT63DRAFT_420030</name>
</gene>
<accession>A0A6A6UUW6</accession>
<comment type="similarity">
    <text evidence="2 11">Belongs to the ATPase e subunit family.</text>
</comment>
<evidence type="ECO:0000256" key="9">
    <source>
        <dbReference type="ARBA" id="ARBA00023136"/>
    </source>
</evidence>
<evidence type="ECO:0000256" key="12">
    <source>
        <dbReference type="SAM" id="MobiDB-lite"/>
    </source>
</evidence>
<evidence type="ECO:0000256" key="7">
    <source>
        <dbReference type="ARBA" id="ARBA00023065"/>
    </source>
</evidence>
<keyword evidence="9" id="KW-0472">Membrane</keyword>
<protein>
    <recommendedName>
        <fullName evidence="11">ATP synthase F(0) complex subunit e, mitochondrial</fullName>
    </recommendedName>
</protein>
<comment type="subunit">
    <text evidence="11">F-type ATPases have 2 components, CF(1) - the catalytic core - and CF(0) - the membrane proton channel. CF(1) and CF(0) have multiple subunits.</text>
</comment>
<evidence type="ECO:0000256" key="11">
    <source>
        <dbReference type="RuleBase" id="RU367005"/>
    </source>
</evidence>
<keyword evidence="6 11" id="KW-0999">Mitochondrion inner membrane</keyword>
<evidence type="ECO:0000256" key="8">
    <source>
        <dbReference type="ARBA" id="ARBA00023128"/>
    </source>
</evidence>
<dbReference type="Proteomes" id="UP000799302">
    <property type="component" value="Unassembled WGS sequence"/>
</dbReference>
<organism evidence="13 14">
    <name type="scientific">Microthyrium microscopicum</name>
    <dbReference type="NCBI Taxonomy" id="703497"/>
    <lineage>
        <taxon>Eukaryota</taxon>
        <taxon>Fungi</taxon>
        <taxon>Dikarya</taxon>
        <taxon>Ascomycota</taxon>
        <taxon>Pezizomycotina</taxon>
        <taxon>Dothideomycetes</taxon>
        <taxon>Dothideomycetes incertae sedis</taxon>
        <taxon>Microthyriales</taxon>
        <taxon>Microthyriaceae</taxon>
        <taxon>Microthyrium</taxon>
    </lineage>
</organism>
<keyword evidence="3 11" id="KW-0813">Transport</keyword>
<name>A0A6A6UUW6_9PEZI</name>
<keyword evidence="14" id="KW-1185">Reference proteome</keyword>
<feature type="compositionally biased region" description="Low complexity" evidence="12">
    <location>
        <begin position="58"/>
        <end position="74"/>
    </location>
</feature>
<comment type="subcellular location">
    <subcellularLocation>
        <location evidence="1 11">Mitochondrion inner membrane</location>
    </subcellularLocation>
</comment>
<keyword evidence="5 11" id="KW-0375">Hydrogen ion transport</keyword>
<keyword evidence="10 11" id="KW-0066">ATP synthesis</keyword>
<reference evidence="13" key="1">
    <citation type="journal article" date="2020" name="Stud. Mycol.">
        <title>101 Dothideomycetes genomes: a test case for predicting lifestyles and emergence of pathogens.</title>
        <authorList>
            <person name="Haridas S."/>
            <person name="Albert R."/>
            <person name="Binder M."/>
            <person name="Bloem J."/>
            <person name="Labutti K."/>
            <person name="Salamov A."/>
            <person name="Andreopoulos B."/>
            <person name="Baker S."/>
            <person name="Barry K."/>
            <person name="Bills G."/>
            <person name="Bluhm B."/>
            <person name="Cannon C."/>
            <person name="Castanera R."/>
            <person name="Culley D."/>
            <person name="Daum C."/>
            <person name="Ezra D."/>
            <person name="Gonzalez J."/>
            <person name="Henrissat B."/>
            <person name="Kuo A."/>
            <person name="Liang C."/>
            <person name="Lipzen A."/>
            <person name="Lutzoni F."/>
            <person name="Magnuson J."/>
            <person name="Mondo S."/>
            <person name="Nolan M."/>
            <person name="Ohm R."/>
            <person name="Pangilinan J."/>
            <person name="Park H.-J."/>
            <person name="Ramirez L."/>
            <person name="Alfaro M."/>
            <person name="Sun H."/>
            <person name="Tritt A."/>
            <person name="Yoshinaga Y."/>
            <person name="Zwiers L.-H."/>
            <person name="Turgeon B."/>
            <person name="Goodwin S."/>
            <person name="Spatafora J."/>
            <person name="Crous P."/>
            <person name="Grigoriev I."/>
        </authorList>
    </citation>
    <scope>NUCLEOTIDE SEQUENCE</scope>
    <source>
        <strain evidence="13">CBS 115976</strain>
    </source>
</reference>
<evidence type="ECO:0000256" key="6">
    <source>
        <dbReference type="ARBA" id="ARBA00022792"/>
    </source>
</evidence>
<comment type="function">
    <text evidence="11">Subunit e, of the mitochondrial membrane ATP synthase complex (F(1)F(0) ATP synthase or Complex V) that produces ATP from ADP in the presence of a proton gradient across the membrane which is generated by electron transport complexes of the respiratory chain. ATP synthase complex consist of a soluble F(1) head domain - the catalytic core - and a membrane F(1) domain - the membrane proton channel. These two domains are linked by a central stalk rotating inside the F(1) region and a stationary peripheral stalk. During catalysis, ATP synthesis in the catalytic domain of F(1) is coupled via a rotary mechanism of the central stalk subunits to proton translocation. In vivo, can only synthesize ATP although its ATP hydrolase activity can be activated artificially in vitro. Part of the complex F(0) domain.</text>
</comment>
<feature type="region of interest" description="Disordered" evidence="12">
    <location>
        <begin position="50"/>
        <end position="91"/>
    </location>
</feature>
<proteinExistence type="inferred from homology"/>
<evidence type="ECO:0000256" key="1">
    <source>
        <dbReference type="ARBA" id="ARBA00004273"/>
    </source>
</evidence>
<dbReference type="EMBL" id="MU004230">
    <property type="protein sequence ID" value="KAF2674744.1"/>
    <property type="molecule type" value="Genomic_DNA"/>
</dbReference>
<dbReference type="GO" id="GO:0015986">
    <property type="term" value="P:proton motive force-driven ATP synthesis"/>
    <property type="evidence" value="ECO:0007669"/>
    <property type="project" value="InterPro"/>
</dbReference>
<dbReference type="InterPro" id="IPR008386">
    <property type="entry name" value="ATP_synth_F0_esu_mt"/>
</dbReference>
<evidence type="ECO:0000256" key="10">
    <source>
        <dbReference type="ARBA" id="ARBA00023310"/>
    </source>
</evidence>
<dbReference type="GO" id="GO:0015078">
    <property type="term" value="F:proton transmembrane transporter activity"/>
    <property type="evidence" value="ECO:0007669"/>
    <property type="project" value="InterPro"/>
</dbReference>
<dbReference type="GO" id="GO:0005743">
    <property type="term" value="C:mitochondrial inner membrane"/>
    <property type="evidence" value="ECO:0007669"/>
    <property type="project" value="UniProtKB-SubCell"/>
</dbReference>
<dbReference type="Pfam" id="PF05680">
    <property type="entry name" value="ATP-synt_E"/>
    <property type="match status" value="1"/>
</dbReference>
<dbReference type="AlphaFoldDB" id="A0A6A6UUW6"/>
<evidence type="ECO:0000256" key="3">
    <source>
        <dbReference type="ARBA" id="ARBA00022448"/>
    </source>
</evidence>
<dbReference type="OrthoDB" id="2125027at2759"/>
<keyword evidence="7 11" id="KW-0406">Ion transport</keyword>